<sequence>MRLLSAVALTLLLPALTACSGLPGAAPDGPAPLFHTHISDDGSKRFTFEAAPLDVLPTRLQEGDDNRLSRRDKSLLERREALQDEQLTQMLATRKYCRSGYIVLSQTSWKIRGECNESATQADRDAFPNQAGWQE</sequence>
<dbReference type="Proteomes" id="UP001218423">
    <property type="component" value="Chromosome"/>
</dbReference>
<keyword evidence="1" id="KW-0732">Signal</keyword>
<evidence type="ECO:0000313" key="4">
    <source>
        <dbReference type="EMBL" id="MEA9434622.1"/>
    </source>
</evidence>
<protein>
    <submittedName>
        <fullName evidence="2">Lipoprotein</fullName>
    </submittedName>
</protein>
<dbReference type="EMBL" id="JAOCIZ010000001">
    <property type="protein sequence ID" value="MDH1503564.1"/>
    <property type="molecule type" value="Genomic_DNA"/>
</dbReference>
<dbReference type="EMBL" id="JAYGOJ010000005">
    <property type="protein sequence ID" value="MEA9434622.1"/>
    <property type="molecule type" value="Genomic_DNA"/>
</dbReference>
<gene>
    <name evidence="2" type="ORF">KAM351_12150</name>
    <name evidence="3" type="ORF">N5I20_00625</name>
    <name evidence="5" type="ORF">OJY61_02970</name>
    <name evidence="6" type="ORF">P5S46_15895</name>
    <name evidence="4" type="ORF">VCX44_02045</name>
</gene>
<dbReference type="EMBL" id="CP110176">
    <property type="protein sequence ID" value="UZC86925.2"/>
    <property type="molecule type" value="Genomic_DNA"/>
</dbReference>
<dbReference type="OrthoDB" id="5587540at2"/>
<dbReference type="AlphaFoldDB" id="A0A2X4NJX1"/>
<reference evidence="4 8" key="5">
    <citation type="submission" date="2023-12" db="EMBL/GenBank/DDBJ databases">
        <title>Characterization of antibiotic resistance in Aeromonas spp. in hospital effluent.</title>
        <authorList>
            <person name="Negoseki B.R.S."/>
            <person name="Krul D."/>
            <person name="Siqueira A.C."/>
            <person name="Almeida M."/>
            <person name="Mesa D."/>
            <person name="Conte D."/>
            <person name="Dalla-Costa L.M."/>
        </authorList>
    </citation>
    <scope>NUCLEOTIDE SEQUENCE [LARGE SCALE GENOMIC DNA]</scope>
    <source>
        <strain evidence="4 8">36v</strain>
    </source>
</reference>
<dbReference type="Proteomes" id="UP001161704">
    <property type="component" value="Unassembled WGS sequence"/>
</dbReference>
<evidence type="ECO:0000313" key="2">
    <source>
        <dbReference type="EMBL" id="GJA62604.1"/>
    </source>
</evidence>
<keyword evidence="8" id="KW-1185">Reference proteome</keyword>
<feature type="chain" id="PRO_5044582525" evidence="1">
    <location>
        <begin position="21"/>
        <end position="135"/>
    </location>
</feature>
<evidence type="ECO:0000256" key="1">
    <source>
        <dbReference type="SAM" id="SignalP"/>
    </source>
</evidence>
<feature type="signal peptide" evidence="1">
    <location>
        <begin position="1"/>
        <end position="20"/>
    </location>
</feature>
<reference evidence="3" key="2">
    <citation type="submission" date="2022-09" db="EMBL/GenBank/DDBJ databases">
        <title>Intensive care unit water sources are persistently colonized with multi-drug resistant bacteria and are the site of extensive horizontal gene transfer of antibiotic resistance genes.</title>
        <authorList>
            <person name="Diorio-Toth L."/>
        </authorList>
    </citation>
    <scope>NUCLEOTIDE SEQUENCE</scope>
    <source>
        <strain evidence="3">GD03710</strain>
    </source>
</reference>
<name>A0A2X4NJX1_AERCA</name>
<evidence type="ECO:0000313" key="5">
    <source>
        <dbReference type="EMBL" id="UZC86925.2"/>
    </source>
</evidence>
<dbReference type="Proteomes" id="UP001163285">
    <property type="component" value="Chromosome"/>
</dbReference>
<dbReference type="Proteomes" id="UP000886934">
    <property type="component" value="Unassembled WGS sequence"/>
</dbReference>
<dbReference type="GeneID" id="48821281"/>
<evidence type="ECO:0000313" key="7">
    <source>
        <dbReference type="Proteomes" id="UP000886934"/>
    </source>
</evidence>
<evidence type="ECO:0000313" key="8">
    <source>
        <dbReference type="Proteomes" id="UP001304847"/>
    </source>
</evidence>
<reference evidence="5" key="4">
    <citation type="submission" date="2023-04" db="EMBL/GenBank/DDBJ databases">
        <title>Whole Genome Sequence of Multi-drug resistant Aeromonas caviae as a gut pathogen in newborn.</title>
        <authorList>
            <person name="Jadhav S.V."/>
            <person name="Saroj S.D."/>
            <person name="Saha U.B."/>
            <person name="Sen S."/>
            <person name="Kher A."/>
        </authorList>
    </citation>
    <scope>NUCLEOTIDE SEQUENCE</scope>
    <source>
        <strain evidence="5">SVJ23</strain>
    </source>
</reference>
<dbReference type="Proteomes" id="UP001304847">
    <property type="component" value="Unassembled WGS sequence"/>
</dbReference>
<dbReference type="EMBL" id="CP120942">
    <property type="protein sequence ID" value="WFF97127.1"/>
    <property type="molecule type" value="Genomic_DNA"/>
</dbReference>
<keyword evidence="2" id="KW-0449">Lipoprotein</keyword>
<reference evidence="2" key="1">
    <citation type="submission" date="2021-07" db="EMBL/GenBank/DDBJ databases">
        <title>Draft genome sequence of carbapenem-resistant Aeromonas spp. in Japan.</title>
        <authorList>
            <person name="Maehana S."/>
            <person name="Suzuki M."/>
            <person name="Kitasato H."/>
        </authorList>
    </citation>
    <scope>NUCLEOTIDE SEQUENCE</scope>
    <source>
        <strain evidence="2">KAM351</strain>
    </source>
</reference>
<evidence type="ECO:0000313" key="6">
    <source>
        <dbReference type="EMBL" id="WFF97127.1"/>
    </source>
</evidence>
<accession>A0A2X4NJX1</accession>
<proteinExistence type="predicted"/>
<evidence type="ECO:0000313" key="3">
    <source>
        <dbReference type="EMBL" id="MDH1503564.1"/>
    </source>
</evidence>
<dbReference type="EMBL" id="BPNN01000012">
    <property type="protein sequence ID" value="GJA62604.1"/>
    <property type="molecule type" value="Genomic_DNA"/>
</dbReference>
<reference evidence="6" key="3">
    <citation type="submission" date="2023-03" db="EMBL/GenBank/DDBJ databases">
        <title>Aeromonas caviae strain AC1520.</title>
        <authorList>
            <person name="Xie T."/>
            <person name="Zhang Q."/>
            <person name="Deng J."/>
            <person name="Li X."/>
        </authorList>
    </citation>
    <scope>NUCLEOTIDE SEQUENCE</scope>
    <source>
        <strain evidence="6">AC1520</strain>
    </source>
</reference>
<organism evidence="2 7">
    <name type="scientific">Aeromonas caviae</name>
    <name type="common">Aeromonas punctata</name>
    <dbReference type="NCBI Taxonomy" id="648"/>
    <lineage>
        <taxon>Bacteria</taxon>
        <taxon>Pseudomonadati</taxon>
        <taxon>Pseudomonadota</taxon>
        <taxon>Gammaproteobacteria</taxon>
        <taxon>Aeromonadales</taxon>
        <taxon>Aeromonadaceae</taxon>
        <taxon>Aeromonas</taxon>
    </lineage>
</organism>
<dbReference type="RefSeq" id="WP_041211184.1">
    <property type="nucleotide sequence ID" value="NZ_AP019195.1"/>
</dbReference>
<dbReference type="PROSITE" id="PS51257">
    <property type="entry name" value="PROKAR_LIPOPROTEIN"/>
    <property type="match status" value="1"/>
</dbReference>